<accession>A0A6J6GLP6</accession>
<dbReference type="AlphaFoldDB" id="A0A6J6GLP6"/>
<protein>
    <submittedName>
        <fullName evidence="2">Unannotated protein</fullName>
    </submittedName>
</protein>
<gene>
    <name evidence="2" type="ORF">UFOPK1762_01848</name>
    <name evidence="1" type="ORF">UFOPK3331_01383</name>
</gene>
<reference evidence="2" key="1">
    <citation type="submission" date="2020-05" db="EMBL/GenBank/DDBJ databases">
        <authorList>
            <person name="Chiriac C."/>
            <person name="Salcher M."/>
            <person name="Ghai R."/>
            <person name="Kavagutti S V."/>
        </authorList>
    </citation>
    <scope>NUCLEOTIDE SEQUENCE</scope>
</reference>
<organism evidence="2">
    <name type="scientific">freshwater metagenome</name>
    <dbReference type="NCBI Taxonomy" id="449393"/>
    <lineage>
        <taxon>unclassified sequences</taxon>
        <taxon>metagenomes</taxon>
        <taxon>ecological metagenomes</taxon>
    </lineage>
</organism>
<dbReference type="EMBL" id="CAESAL010000056">
    <property type="protein sequence ID" value="CAB4344585.1"/>
    <property type="molecule type" value="Genomic_DNA"/>
</dbReference>
<dbReference type="EMBL" id="CAEZTY010000114">
    <property type="protein sequence ID" value="CAB4599795.1"/>
    <property type="molecule type" value="Genomic_DNA"/>
</dbReference>
<sequence length="385" mass="42117">MDFVNERIPLNDSGIEAEVALVVSGLVVPQREEAIESVDGFAFGVRAVNLDISERSLGFFALFFNRSAPLGLFAAQGKRVQNTFGAGQGLGGSLELGLHATATWERPGRNDDRLTFGVIERTLLKPSAHEVHQTAVMKWILRTRSNLDDFGFGFRALCRNSNDRGGNKIDRNDVDDTFGNAREFLQKTTRITDDDWLGHAEAADPAGYWFLQRRFDDRGTHDADGNVAPSFDKRSFAECLCVGICVGPTQRCGTGATGLNHAVCHPTVTQLLSLFSEKGSARSTKFTACLFAEFHEFLGRTAIGFGITTGTTGAFNFSAPINVDKEVALIDELFGSGTTMIASDITRGHRNKMRRDAEFVAHGSDSSWAEKIDFNGRIEGRVKAH</sequence>
<evidence type="ECO:0000313" key="1">
    <source>
        <dbReference type="EMBL" id="CAB4344585.1"/>
    </source>
</evidence>
<evidence type="ECO:0000313" key="2">
    <source>
        <dbReference type="EMBL" id="CAB4599795.1"/>
    </source>
</evidence>
<proteinExistence type="predicted"/>
<name>A0A6J6GLP6_9ZZZZ</name>